<organism evidence="2 3">
    <name type="scientific">Mycena rosella</name>
    <name type="common">Pink bonnet</name>
    <name type="synonym">Agaricus rosellus</name>
    <dbReference type="NCBI Taxonomy" id="1033263"/>
    <lineage>
        <taxon>Eukaryota</taxon>
        <taxon>Fungi</taxon>
        <taxon>Dikarya</taxon>
        <taxon>Basidiomycota</taxon>
        <taxon>Agaricomycotina</taxon>
        <taxon>Agaricomycetes</taxon>
        <taxon>Agaricomycetidae</taxon>
        <taxon>Agaricales</taxon>
        <taxon>Marasmiineae</taxon>
        <taxon>Mycenaceae</taxon>
        <taxon>Mycena</taxon>
    </lineage>
</organism>
<feature type="compositionally biased region" description="Basic residues" evidence="1">
    <location>
        <begin position="626"/>
        <end position="644"/>
    </location>
</feature>
<proteinExistence type="predicted"/>
<feature type="region of interest" description="Disordered" evidence="1">
    <location>
        <begin position="597"/>
        <end position="645"/>
    </location>
</feature>
<evidence type="ECO:0000313" key="3">
    <source>
        <dbReference type="Proteomes" id="UP001221757"/>
    </source>
</evidence>
<evidence type="ECO:0000256" key="1">
    <source>
        <dbReference type="SAM" id="MobiDB-lite"/>
    </source>
</evidence>
<gene>
    <name evidence="2" type="ORF">B0H17DRAFT_1215812</name>
</gene>
<sequence length="917" mass="101125">MSNDDRLLQILQVNGTLHPYETLLSQPLSPLSVLSDDELDNLPSPPTTTSDFPETPPLRYLNEDIARCAEATLVRNEHDDLFVGLSADFEEDVPLLHLADFSDTISNVSGASAAVCTSCFDPSHDEAMDCPLWGTTASPGPVSASRISNDRGKNLGALYYLDDLILDPALIPSILLDQTREDEVQRIFDLMLGPSLEERLGTAAAAVARGELEIEGGANSRTDAEVQQVLDAALSPILDGLLELPANSSGQLRALARTALRVRHIYEEFIAGLARQEQGEAEWTTRDNVASWFITQSDSDHDSLPDLVSWSSRSPSPVLDSTPLLPPGIVVAVGGDDEAASSLAPPALVFAPTPGPFHHVVIPRSEQDKIDEAAALDFDLRAAEAEAAYSRRSIFSNRPYLEKAFTQNVVQIFLAPPPSSETPSLDFQRNKVITRELWSSSASPSTSESSFDNVEAYEMLEQAVHYELSQVPVALVIEQEPEREATPELSTFTDTESFRIDLTPPYLRAITDNAAQTVTASDTLPIITPNPFFPAFTLQNIALQQWIKANQCYQIVSICWEDDFRANDLAHLDLLATTARTQSPLTSPSLSLDPIQSPTSLDYSLPDPPAPSTFGRGTAADVHTDRHGKRKSRSASPSRPHKRLPAGLTDADVIRMLAGVRLATIEGAREVGQFVTAHYPVSELNMPSAYITHPLLTDLEAAKLHTLWNVLQHHHQYFLASLVLDVLMLRFQDKYAVSHIFNSGILQECNPNVQYWELLPFEDVRFVTSLGVIDFHTDTPPDFDPVSGHQYYEDSDMEDKELQLQYPNSEDGRLQSERYCFETESSAVFTDSSDMDSDSDTPPSIHAGPDDAEGSFYIRRVGDWFRDLDETPLVQSTSSPKASEELFLDEPNTQEPIPADWNFRAALAEARARLLDT</sequence>
<feature type="region of interest" description="Disordered" evidence="1">
    <location>
        <begin position="35"/>
        <end position="56"/>
    </location>
</feature>
<evidence type="ECO:0000313" key="2">
    <source>
        <dbReference type="EMBL" id="KAJ7646158.1"/>
    </source>
</evidence>
<protein>
    <submittedName>
        <fullName evidence="2">Uncharacterized protein</fullName>
    </submittedName>
</protein>
<dbReference type="Proteomes" id="UP001221757">
    <property type="component" value="Unassembled WGS sequence"/>
</dbReference>
<dbReference type="AlphaFoldDB" id="A0AAD7CDA8"/>
<name>A0AAD7CDA8_MYCRO</name>
<reference evidence="2" key="1">
    <citation type="submission" date="2023-03" db="EMBL/GenBank/DDBJ databases">
        <title>Massive genome expansion in bonnet fungi (Mycena s.s.) driven by repeated elements and novel gene families across ecological guilds.</title>
        <authorList>
            <consortium name="Lawrence Berkeley National Laboratory"/>
            <person name="Harder C.B."/>
            <person name="Miyauchi S."/>
            <person name="Viragh M."/>
            <person name="Kuo A."/>
            <person name="Thoen E."/>
            <person name="Andreopoulos B."/>
            <person name="Lu D."/>
            <person name="Skrede I."/>
            <person name="Drula E."/>
            <person name="Henrissat B."/>
            <person name="Morin E."/>
            <person name="Kohler A."/>
            <person name="Barry K."/>
            <person name="LaButti K."/>
            <person name="Morin E."/>
            <person name="Salamov A."/>
            <person name="Lipzen A."/>
            <person name="Mereny Z."/>
            <person name="Hegedus B."/>
            <person name="Baldrian P."/>
            <person name="Stursova M."/>
            <person name="Weitz H."/>
            <person name="Taylor A."/>
            <person name="Grigoriev I.V."/>
            <person name="Nagy L.G."/>
            <person name="Martin F."/>
            <person name="Kauserud H."/>
        </authorList>
    </citation>
    <scope>NUCLEOTIDE SEQUENCE</scope>
    <source>
        <strain evidence="2">CBHHK067</strain>
    </source>
</reference>
<feature type="region of interest" description="Disordered" evidence="1">
    <location>
        <begin position="829"/>
        <end position="852"/>
    </location>
</feature>
<accession>A0AAD7CDA8</accession>
<comment type="caution">
    <text evidence="2">The sequence shown here is derived from an EMBL/GenBank/DDBJ whole genome shotgun (WGS) entry which is preliminary data.</text>
</comment>
<keyword evidence="3" id="KW-1185">Reference proteome</keyword>
<dbReference type="EMBL" id="JARKIE010000388">
    <property type="protein sequence ID" value="KAJ7646158.1"/>
    <property type="molecule type" value="Genomic_DNA"/>
</dbReference>